<dbReference type="Proteomes" id="UP001362999">
    <property type="component" value="Unassembled WGS sequence"/>
</dbReference>
<dbReference type="Gene3D" id="3.50.50.60">
    <property type="entry name" value="FAD/NAD(P)-binding domain"/>
    <property type="match status" value="2"/>
</dbReference>
<dbReference type="InterPro" id="IPR023213">
    <property type="entry name" value="CAT-like_dom_sf"/>
</dbReference>
<organism evidence="2 3">
    <name type="scientific">Favolaschia claudopus</name>
    <dbReference type="NCBI Taxonomy" id="2862362"/>
    <lineage>
        <taxon>Eukaryota</taxon>
        <taxon>Fungi</taxon>
        <taxon>Dikarya</taxon>
        <taxon>Basidiomycota</taxon>
        <taxon>Agaricomycotina</taxon>
        <taxon>Agaricomycetes</taxon>
        <taxon>Agaricomycetidae</taxon>
        <taxon>Agaricales</taxon>
        <taxon>Marasmiineae</taxon>
        <taxon>Mycenaceae</taxon>
        <taxon>Favolaschia</taxon>
    </lineage>
</organism>
<name>A0AAW0CI06_9AGAR</name>
<protein>
    <recommendedName>
        <fullName evidence="4">Condensation domain-containing protein</fullName>
    </recommendedName>
</protein>
<reference evidence="2 3" key="1">
    <citation type="journal article" date="2024" name="J Genomics">
        <title>Draft genome sequencing and assembly of Favolaschia claudopus CIRM-BRFM 2984 isolated from oak limbs.</title>
        <authorList>
            <person name="Navarro D."/>
            <person name="Drula E."/>
            <person name="Chaduli D."/>
            <person name="Cazenave R."/>
            <person name="Ahrendt S."/>
            <person name="Wang J."/>
            <person name="Lipzen A."/>
            <person name="Daum C."/>
            <person name="Barry K."/>
            <person name="Grigoriev I.V."/>
            <person name="Favel A."/>
            <person name="Rosso M.N."/>
            <person name="Martin F."/>
        </authorList>
    </citation>
    <scope>NUCLEOTIDE SEQUENCE [LARGE SCALE GENOMIC DNA]</scope>
    <source>
        <strain evidence="2 3">CIRM-BRFM 2984</strain>
    </source>
</reference>
<dbReference type="InterPro" id="IPR036188">
    <property type="entry name" value="FAD/NAD-bd_sf"/>
</dbReference>
<accession>A0AAW0CI06</accession>
<dbReference type="GO" id="GO:0005743">
    <property type="term" value="C:mitochondrial inner membrane"/>
    <property type="evidence" value="ECO:0007669"/>
    <property type="project" value="TreeGrafter"/>
</dbReference>
<gene>
    <name evidence="2" type="ORF">R3P38DRAFT_3310873</name>
</gene>
<dbReference type="GO" id="GO:0004729">
    <property type="term" value="F:oxygen-dependent protoporphyrinogen oxidase activity"/>
    <property type="evidence" value="ECO:0007669"/>
    <property type="project" value="TreeGrafter"/>
</dbReference>
<evidence type="ECO:0000313" key="3">
    <source>
        <dbReference type="Proteomes" id="UP001362999"/>
    </source>
</evidence>
<dbReference type="SUPFAM" id="SSF51905">
    <property type="entry name" value="FAD/NAD(P)-binding domain"/>
    <property type="match status" value="1"/>
</dbReference>
<evidence type="ECO:0008006" key="4">
    <source>
        <dbReference type="Google" id="ProtNLM"/>
    </source>
</evidence>
<feature type="region of interest" description="Disordered" evidence="1">
    <location>
        <begin position="723"/>
        <end position="766"/>
    </location>
</feature>
<comment type="caution">
    <text evidence="2">The sequence shown here is derived from an EMBL/GenBank/DDBJ whole genome shotgun (WGS) entry which is preliminary data.</text>
</comment>
<dbReference type="PANTHER" id="PTHR42923">
    <property type="entry name" value="PROTOPORPHYRINOGEN OXIDASE"/>
    <property type="match status" value="1"/>
</dbReference>
<keyword evidence="3" id="KW-1185">Reference proteome</keyword>
<evidence type="ECO:0000313" key="2">
    <source>
        <dbReference type="EMBL" id="KAK7039620.1"/>
    </source>
</evidence>
<dbReference type="InterPro" id="IPR050464">
    <property type="entry name" value="Zeta_carotene_desat/Oxidored"/>
</dbReference>
<evidence type="ECO:0000256" key="1">
    <source>
        <dbReference type="SAM" id="MobiDB-lite"/>
    </source>
</evidence>
<dbReference type="Gene3D" id="3.30.559.10">
    <property type="entry name" value="Chloramphenicol acetyltransferase-like domain"/>
    <property type="match status" value="1"/>
</dbReference>
<dbReference type="AlphaFoldDB" id="A0AAW0CI06"/>
<proteinExistence type="predicted"/>
<dbReference type="SUPFAM" id="SSF54373">
    <property type="entry name" value="FAD-linked reductases, C-terminal domain"/>
    <property type="match status" value="1"/>
</dbReference>
<sequence>MPTYRRKLSPNELSYYLPSRAYGLNDMFMRVTIHAPLSLMSPTRMRLAWAILRLRHSLLASRIEMRPGQYDDAQFVYIPPSSASQAFAETASSVRILNNVSSASLTRACVDGPRILSSDCLARLDLARQQRVSPQIYEFELFVMFAHLISDAIGLQASIQCILELVGGSDTPGGPPRSNAELRRILEAEWVKRWGKEMMKDVLAPATEARIMGSEWTRFQDAAWKVDNGNIQKGFIGGQVFPRIKSKTTDFRFIQTRVDVRQTAAIFAKCKTQRVSVANMAFVLCNFAWLRVCAAHPEIVSSKELPTLMYTAINLRRFLKPTSELESPMSLALDYYNIVLPSYIPLSVDLGKAFWARGREAQRQIGSYTRSPVLMQRAIVNSKIRGERARAWARIDDEADGTLPRTVRPQAPTAASTSTATPAVPSIALLGVSHSGNWDEIYITSAYPSIKLVNAVGGAKRAPGGMLVYTWTCSGKLNLVFLWDEAGFASGIVEEFRRGMLDCVHEYVLEDGGLRGTAEVIHLLGLSSSIITTPTSSPAAKNRYLHVPGTPGIYKIPGPSISYLWSELRYFIQPGLNFELVRGWNRPEGVLDESVESFMTRRGHAVTARVLGSAIGHGIYAADARLLSVRAAFPRLWELEEKGKGRILWYLLTRGRKAREEERAKKAEEKKGYEVGDEVWRRMEGVSVFSFKDGMVTLPDALTRAIIKNPRIQVLAGTQVLGLRPNDEQDGPNPTRLSLPHRLRAPPPSTQQNNPRLAPPPISNRQPHLLRKIFPRGFGYLVCRPQDDYPADDAGILGVTFDSETLSAQDDVVAQGGVTKVTVMMGGPHRSVDTALPVVLAHLQYQLNRRKPLPEPLLVRRWEQNQCIPTPLPGHLERMGKLREALSEEGWGGRLEVVGAGVRGVSVGDCVESGRNVGVGW</sequence>
<dbReference type="PANTHER" id="PTHR42923:SF3">
    <property type="entry name" value="PROTOPORPHYRINOGEN OXIDASE"/>
    <property type="match status" value="1"/>
</dbReference>
<dbReference type="EMBL" id="JAWWNJ010000016">
    <property type="protein sequence ID" value="KAK7039620.1"/>
    <property type="molecule type" value="Genomic_DNA"/>
</dbReference>